<protein>
    <submittedName>
        <fullName evidence="1">Uncharacterized protein</fullName>
    </submittedName>
</protein>
<comment type="caution">
    <text evidence="1">The sequence shown here is derived from an EMBL/GenBank/DDBJ whole genome shotgun (WGS) entry which is preliminary data.</text>
</comment>
<evidence type="ECO:0000313" key="1">
    <source>
        <dbReference type="EMBL" id="GBN32389.1"/>
    </source>
</evidence>
<keyword evidence="2" id="KW-1185">Reference proteome</keyword>
<dbReference type="Proteomes" id="UP000499080">
    <property type="component" value="Unassembled WGS sequence"/>
</dbReference>
<name>A0A4Y2N0W2_ARAVE</name>
<evidence type="ECO:0000313" key="2">
    <source>
        <dbReference type="Proteomes" id="UP000499080"/>
    </source>
</evidence>
<dbReference type="EMBL" id="BGPR01008231">
    <property type="protein sequence ID" value="GBN32389.1"/>
    <property type="molecule type" value="Genomic_DNA"/>
</dbReference>
<reference evidence="1 2" key="1">
    <citation type="journal article" date="2019" name="Sci. Rep.">
        <title>Orb-weaving spider Araneus ventricosus genome elucidates the spidroin gene catalogue.</title>
        <authorList>
            <person name="Kono N."/>
            <person name="Nakamura H."/>
            <person name="Ohtoshi R."/>
            <person name="Moran D.A.P."/>
            <person name="Shinohara A."/>
            <person name="Yoshida Y."/>
            <person name="Fujiwara M."/>
            <person name="Mori M."/>
            <person name="Tomita M."/>
            <person name="Arakawa K."/>
        </authorList>
    </citation>
    <scope>NUCLEOTIDE SEQUENCE [LARGE SCALE GENOMIC DNA]</scope>
</reference>
<sequence length="97" mass="11310">MTSLPAEKVQKQALETSGARYYASCFKEYFLLPLRALFASPLPDRKSTSLCQTTKVRPSKVYHYRRWRLLRQFILIRVVSCSFISMQAGELRGIELY</sequence>
<organism evidence="1 2">
    <name type="scientific">Araneus ventricosus</name>
    <name type="common">Orbweaver spider</name>
    <name type="synonym">Epeira ventricosa</name>
    <dbReference type="NCBI Taxonomy" id="182803"/>
    <lineage>
        <taxon>Eukaryota</taxon>
        <taxon>Metazoa</taxon>
        <taxon>Ecdysozoa</taxon>
        <taxon>Arthropoda</taxon>
        <taxon>Chelicerata</taxon>
        <taxon>Arachnida</taxon>
        <taxon>Araneae</taxon>
        <taxon>Araneomorphae</taxon>
        <taxon>Entelegynae</taxon>
        <taxon>Araneoidea</taxon>
        <taxon>Araneidae</taxon>
        <taxon>Araneus</taxon>
    </lineage>
</organism>
<proteinExistence type="predicted"/>
<accession>A0A4Y2N0W2</accession>
<gene>
    <name evidence="1" type="ORF">AVEN_38560_1</name>
</gene>
<dbReference type="AlphaFoldDB" id="A0A4Y2N0W2"/>